<protein>
    <submittedName>
        <fullName evidence="1">Phage protein</fullName>
    </submittedName>
</protein>
<organism evidence="1 2">
    <name type="scientific">Salmonella enterica subsp. arizonae</name>
    <dbReference type="NCBI Taxonomy" id="59203"/>
    <lineage>
        <taxon>Bacteria</taxon>
        <taxon>Pseudomonadati</taxon>
        <taxon>Pseudomonadota</taxon>
        <taxon>Gammaproteobacteria</taxon>
        <taxon>Enterobacterales</taxon>
        <taxon>Enterobacteriaceae</taxon>
        <taxon>Salmonella</taxon>
    </lineage>
</organism>
<dbReference type="EMBL" id="UGWZ01000001">
    <property type="protein sequence ID" value="SUG15595.1"/>
    <property type="molecule type" value="Genomic_DNA"/>
</dbReference>
<dbReference type="Proteomes" id="UP000254124">
    <property type="component" value="Unassembled WGS sequence"/>
</dbReference>
<reference evidence="1 2" key="1">
    <citation type="submission" date="2018-06" db="EMBL/GenBank/DDBJ databases">
        <authorList>
            <consortium name="Pathogen Informatics"/>
            <person name="Doyle S."/>
        </authorList>
    </citation>
    <scope>NUCLEOTIDE SEQUENCE [LARGE SCALE GENOMIC DNA]</scope>
    <source>
        <strain evidence="1 2">NCTC7295</strain>
    </source>
</reference>
<evidence type="ECO:0000313" key="2">
    <source>
        <dbReference type="Proteomes" id="UP000254124"/>
    </source>
</evidence>
<proteinExistence type="predicted"/>
<dbReference type="Pfam" id="PF23840">
    <property type="entry name" value="Phage_tail_terminator"/>
    <property type="match status" value="1"/>
</dbReference>
<sequence length="384" mass="43550">MPQKAFLHVDFEQPEELVFNRARMRRAFVKLGQVYMRDARRLVMKRGRSKPGENPSYRTGQLARSIGYYVPRASKKRPGLMVKIAPNQKNGEGNRHINGAFYPAFLFYGVRRGAKRKKGHHRGASGGSGWRVAPRNNYMTEVLDKRHSWTRYVLSPRIAKITPSSAKEEKMKLTPIIAALRARCPLFENRVGGAAQFKAIPEAGKLRLPAAYVVPSEDVTGEQKSQTDYWQDLTEGFSVIVVLSNERDEKGQWASYDAVHDVRQLIWKALLGWEPDPQAHEIQYAGGMLLDLNRHELYYQFDFTAKYEITEEDSRQQEDLDVLPDLKTLSIDVDFIEPGTGPDGNIEHHTGITLPIITSPGKMNVCKTCKRAIGSRSGPWRPVT</sequence>
<dbReference type="InterPro" id="IPR056912">
    <property type="entry name" value="Phage_JBD30_tail_term-like"/>
</dbReference>
<name>A0A379S6I8_SALER</name>
<accession>A0A379S6I8</accession>
<dbReference type="AlphaFoldDB" id="A0A379S6I8"/>
<evidence type="ECO:0000313" key="1">
    <source>
        <dbReference type="EMBL" id="SUG15595.1"/>
    </source>
</evidence>
<gene>
    <name evidence="1" type="ORF">NCTC7295_03272</name>
</gene>